<feature type="compositionally biased region" description="Polar residues" evidence="1">
    <location>
        <begin position="41"/>
        <end position="57"/>
    </location>
</feature>
<proteinExistence type="predicted"/>
<dbReference type="AlphaFoldDB" id="A0A9Q3KGA3"/>
<feature type="compositionally biased region" description="Polar residues" evidence="1">
    <location>
        <begin position="1"/>
        <end position="12"/>
    </location>
</feature>
<reference evidence="2" key="1">
    <citation type="submission" date="2021-03" db="EMBL/GenBank/DDBJ databases">
        <title>Draft genome sequence of rust myrtle Austropuccinia psidii MF-1, a brazilian biotype.</title>
        <authorList>
            <person name="Quecine M.C."/>
            <person name="Pachon D.M.R."/>
            <person name="Bonatelli M.L."/>
            <person name="Correr F.H."/>
            <person name="Franceschini L.M."/>
            <person name="Leite T.F."/>
            <person name="Margarido G.R.A."/>
            <person name="Almeida C.A."/>
            <person name="Ferrarezi J.A."/>
            <person name="Labate C.A."/>
        </authorList>
    </citation>
    <scope>NUCLEOTIDE SEQUENCE</scope>
    <source>
        <strain evidence="2">MF-1</strain>
    </source>
</reference>
<feature type="region of interest" description="Disordered" evidence="1">
    <location>
        <begin position="41"/>
        <end position="63"/>
    </location>
</feature>
<feature type="non-terminal residue" evidence="2">
    <location>
        <position position="1"/>
    </location>
</feature>
<dbReference type="EMBL" id="AVOT02108977">
    <property type="protein sequence ID" value="MBW0581038.1"/>
    <property type="molecule type" value="Genomic_DNA"/>
</dbReference>
<feature type="region of interest" description="Disordered" evidence="1">
    <location>
        <begin position="1"/>
        <end position="22"/>
    </location>
</feature>
<keyword evidence="3" id="KW-1185">Reference proteome</keyword>
<evidence type="ECO:0000313" key="3">
    <source>
        <dbReference type="Proteomes" id="UP000765509"/>
    </source>
</evidence>
<evidence type="ECO:0000256" key="1">
    <source>
        <dbReference type="SAM" id="MobiDB-lite"/>
    </source>
</evidence>
<protein>
    <submittedName>
        <fullName evidence="2">Uncharacterized protein</fullName>
    </submittedName>
</protein>
<sequence>GPRGPTTNTQGQVGPPEPILAPNLNIPKNGQKDHRTKIGHFSTSDLWQPPEATNSSPARFPLSSGEELSFTNVLCTKESGMVHIRYNIPLCTKFAQQSNGDVFRTK</sequence>
<comment type="caution">
    <text evidence="2">The sequence shown here is derived from an EMBL/GenBank/DDBJ whole genome shotgun (WGS) entry which is preliminary data.</text>
</comment>
<evidence type="ECO:0000313" key="2">
    <source>
        <dbReference type="EMBL" id="MBW0581038.1"/>
    </source>
</evidence>
<dbReference type="Proteomes" id="UP000765509">
    <property type="component" value="Unassembled WGS sequence"/>
</dbReference>
<accession>A0A9Q3KGA3</accession>
<gene>
    <name evidence="2" type="ORF">O181_120753</name>
</gene>
<name>A0A9Q3KGA3_9BASI</name>
<organism evidence="2 3">
    <name type="scientific">Austropuccinia psidii MF-1</name>
    <dbReference type="NCBI Taxonomy" id="1389203"/>
    <lineage>
        <taxon>Eukaryota</taxon>
        <taxon>Fungi</taxon>
        <taxon>Dikarya</taxon>
        <taxon>Basidiomycota</taxon>
        <taxon>Pucciniomycotina</taxon>
        <taxon>Pucciniomycetes</taxon>
        <taxon>Pucciniales</taxon>
        <taxon>Sphaerophragmiaceae</taxon>
        <taxon>Austropuccinia</taxon>
    </lineage>
</organism>